<evidence type="ECO:0000256" key="1">
    <source>
        <dbReference type="SAM" id="MobiDB-lite"/>
    </source>
</evidence>
<protein>
    <recommendedName>
        <fullName evidence="4">Lipoprotein</fullName>
    </recommendedName>
</protein>
<accession>A0A558DQZ7</accession>
<proteinExistence type="predicted"/>
<feature type="region of interest" description="Disordered" evidence="1">
    <location>
        <begin position="136"/>
        <end position="163"/>
    </location>
</feature>
<gene>
    <name evidence="2" type="ORF">FHP88_11125</name>
</gene>
<keyword evidence="3" id="KW-1185">Reference proteome</keyword>
<evidence type="ECO:0000313" key="3">
    <source>
        <dbReference type="Proteomes" id="UP000316649"/>
    </source>
</evidence>
<dbReference type="PROSITE" id="PS51257">
    <property type="entry name" value="PROKAR_LIPOPROTEIN"/>
    <property type="match status" value="1"/>
</dbReference>
<dbReference type="Proteomes" id="UP000316649">
    <property type="component" value="Unassembled WGS sequence"/>
</dbReference>
<reference evidence="2 3" key="1">
    <citation type="submission" date="2019-07" db="EMBL/GenBank/DDBJ databases">
        <title>The pathways for chlorine oxyanion respiration interact through the shared metabolite chlorate.</title>
        <authorList>
            <person name="Barnum T.P."/>
            <person name="Cheng Y."/>
            <person name="Hill K.A."/>
            <person name="Lucas L.N."/>
            <person name="Carlson H.K."/>
            <person name="Coates J.D."/>
        </authorList>
    </citation>
    <scope>NUCLEOTIDE SEQUENCE [LARGE SCALE GENOMIC DNA]</scope>
    <source>
        <strain evidence="2 3">BK-1</strain>
    </source>
</reference>
<evidence type="ECO:0008006" key="4">
    <source>
        <dbReference type="Google" id="ProtNLM"/>
    </source>
</evidence>
<sequence length="189" mass="20893">MKIQSIQLIALVALLSGCVANENPKEGGLFGGIHGLSSGAYERRAQEREDNLAKMRALQEELNQETTSLDAQKQKRQMILDEERRQLATLTTDVKALEIKLASMQKEKGASDKRLAAIQTRLKDLKSQLSTQQNSLDALEGNGVGGADALEGTRSGMPTDSRRQQLEAQRLELQQEYDDLLNLTLMLAK</sequence>
<evidence type="ECO:0000313" key="2">
    <source>
        <dbReference type="EMBL" id="TVO73432.1"/>
    </source>
</evidence>
<organism evidence="2 3">
    <name type="scientific">Sedimenticola selenatireducens</name>
    <dbReference type="NCBI Taxonomy" id="191960"/>
    <lineage>
        <taxon>Bacteria</taxon>
        <taxon>Pseudomonadati</taxon>
        <taxon>Pseudomonadota</taxon>
        <taxon>Gammaproteobacteria</taxon>
        <taxon>Chromatiales</taxon>
        <taxon>Sedimenticolaceae</taxon>
        <taxon>Sedimenticola</taxon>
    </lineage>
</organism>
<dbReference type="EMBL" id="VMNH01000013">
    <property type="protein sequence ID" value="TVO73432.1"/>
    <property type="molecule type" value="Genomic_DNA"/>
</dbReference>
<dbReference type="AlphaFoldDB" id="A0A558DQZ7"/>
<dbReference type="OrthoDB" id="8457228at2"/>
<comment type="caution">
    <text evidence="2">The sequence shown here is derived from an EMBL/GenBank/DDBJ whole genome shotgun (WGS) entry which is preliminary data.</text>
</comment>
<dbReference type="RefSeq" id="WP_144359154.1">
    <property type="nucleotide sequence ID" value="NZ_VMNH01000013.1"/>
</dbReference>
<name>A0A558DQZ7_9GAMM</name>